<name>A0A812SWV1_SYMPI</name>
<dbReference type="AlphaFoldDB" id="A0A812SWV1"/>
<evidence type="ECO:0000256" key="1">
    <source>
        <dbReference type="SAM" id="MobiDB-lite"/>
    </source>
</evidence>
<gene>
    <name evidence="2" type="ORF">SPIL2461_LOCUS13009</name>
</gene>
<comment type="caution">
    <text evidence="2">The sequence shown here is derived from an EMBL/GenBank/DDBJ whole genome shotgun (WGS) entry which is preliminary data.</text>
</comment>
<reference evidence="2" key="1">
    <citation type="submission" date="2021-02" db="EMBL/GenBank/DDBJ databases">
        <authorList>
            <person name="Dougan E. K."/>
            <person name="Rhodes N."/>
            <person name="Thang M."/>
            <person name="Chan C."/>
        </authorList>
    </citation>
    <scope>NUCLEOTIDE SEQUENCE</scope>
</reference>
<dbReference type="EMBL" id="CAJNIZ010027782">
    <property type="protein sequence ID" value="CAE7502471.1"/>
    <property type="molecule type" value="Genomic_DNA"/>
</dbReference>
<sequence>MKSRFVKFGVVVGALAWGEPGFAGPLFLWSPWRSKLLQPLHRQQLLQQVLETSGSRRRTDLLRSLVQKPDVFRPETRDAEVDGWTEWKFGMRNYLGVIDPGFIIDLDEVERHPNRPIDMGTIDAAAGRRSLELCAILQSFVRHRPAKLIRAVTHNNGYEGWRILVTEMQPSTRPRQLALANQLANVKFDPKVQIHMSLSSETTYQKLKEQVIAYERSTTRWQPNATGLALPTTKSLDSPQPMEIDSITSK</sequence>
<keyword evidence="3" id="KW-1185">Reference proteome</keyword>
<evidence type="ECO:0000313" key="2">
    <source>
        <dbReference type="EMBL" id="CAE7502471.1"/>
    </source>
</evidence>
<organism evidence="2 3">
    <name type="scientific">Symbiodinium pilosum</name>
    <name type="common">Dinoflagellate</name>
    <dbReference type="NCBI Taxonomy" id="2952"/>
    <lineage>
        <taxon>Eukaryota</taxon>
        <taxon>Sar</taxon>
        <taxon>Alveolata</taxon>
        <taxon>Dinophyceae</taxon>
        <taxon>Suessiales</taxon>
        <taxon>Symbiodiniaceae</taxon>
        <taxon>Symbiodinium</taxon>
    </lineage>
</organism>
<accession>A0A812SWV1</accession>
<protein>
    <submittedName>
        <fullName evidence="2">Uncharacterized protein</fullName>
    </submittedName>
</protein>
<dbReference type="Proteomes" id="UP000649617">
    <property type="component" value="Unassembled WGS sequence"/>
</dbReference>
<feature type="region of interest" description="Disordered" evidence="1">
    <location>
        <begin position="224"/>
        <end position="250"/>
    </location>
</feature>
<feature type="non-terminal residue" evidence="2">
    <location>
        <position position="1"/>
    </location>
</feature>
<proteinExistence type="predicted"/>
<dbReference type="OrthoDB" id="444443at2759"/>
<evidence type="ECO:0000313" key="3">
    <source>
        <dbReference type="Proteomes" id="UP000649617"/>
    </source>
</evidence>